<organism evidence="1 2">
    <name type="scientific">Marivirga lumbricoides</name>
    <dbReference type="NCBI Taxonomy" id="1046115"/>
    <lineage>
        <taxon>Bacteria</taxon>
        <taxon>Pseudomonadati</taxon>
        <taxon>Bacteroidota</taxon>
        <taxon>Cytophagia</taxon>
        <taxon>Cytophagales</taxon>
        <taxon>Marivirgaceae</taxon>
        <taxon>Marivirga</taxon>
    </lineage>
</organism>
<dbReference type="RefSeq" id="WP_188463288.1">
    <property type="nucleotide sequence ID" value="NZ_BAABHU010000006.1"/>
</dbReference>
<gene>
    <name evidence="1" type="ORF">GCM10011506_21990</name>
</gene>
<reference evidence="2" key="1">
    <citation type="journal article" date="2019" name="Int. J. Syst. Evol. Microbiol.">
        <title>The Global Catalogue of Microorganisms (GCM) 10K type strain sequencing project: providing services to taxonomists for standard genome sequencing and annotation.</title>
        <authorList>
            <consortium name="The Broad Institute Genomics Platform"/>
            <consortium name="The Broad Institute Genome Sequencing Center for Infectious Disease"/>
            <person name="Wu L."/>
            <person name="Ma J."/>
        </authorList>
    </citation>
    <scope>NUCLEOTIDE SEQUENCE [LARGE SCALE GENOMIC DNA]</scope>
    <source>
        <strain evidence="2">CGMCC 1.10832</strain>
    </source>
</reference>
<name>A0ABQ1MAT9_9BACT</name>
<protein>
    <submittedName>
        <fullName evidence="1">Uncharacterized protein</fullName>
    </submittedName>
</protein>
<proteinExistence type="predicted"/>
<keyword evidence="2" id="KW-1185">Reference proteome</keyword>
<sequence length="93" mass="11199">MRTSLVEIVQIEQFLQNEGDLGERMLLEARMLVDERFASKVNFQEYAYKAIQQYGRNILREEIKRMDQKLFNEPTQLNFQQKIKSYFKKDKGC</sequence>
<evidence type="ECO:0000313" key="2">
    <source>
        <dbReference type="Proteomes" id="UP000636010"/>
    </source>
</evidence>
<dbReference type="Proteomes" id="UP000636010">
    <property type="component" value="Unassembled WGS sequence"/>
</dbReference>
<accession>A0ABQ1MAT9</accession>
<dbReference type="EMBL" id="BMEC01000006">
    <property type="protein sequence ID" value="GGC36208.1"/>
    <property type="molecule type" value="Genomic_DNA"/>
</dbReference>
<evidence type="ECO:0000313" key="1">
    <source>
        <dbReference type="EMBL" id="GGC36208.1"/>
    </source>
</evidence>
<comment type="caution">
    <text evidence="1">The sequence shown here is derived from an EMBL/GenBank/DDBJ whole genome shotgun (WGS) entry which is preliminary data.</text>
</comment>